<evidence type="ECO:0000259" key="10">
    <source>
        <dbReference type="SMART" id="SM00226"/>
    </source>
</evidence>
<comment type="similarity">
    <text evidence="8">Belongs to the low molecular weight phosphotyrosine protein phosphatase family. Thioredoxin-coupled ArsC subfamily.</text>
</comment>
<dbReference type="InterPro" id="IPR036196">
    <property type="entry name" value="Ptyr_pPase_sf"/>
</dbReference>
<dbReference type="Pfam" id="PF01451">
    <property type="entry name" value="LMWPc"/>
    <property type="match status" value="1"/>
</dbReference>
<dbReference type="Proteomes" id="UP000014303">
    <property type="component" value="Unassembled WGS sequence"/>
</dbReference>
<feature type="domain" description="Phosphotyrosine protein phosphatase I" evidence="10">
    <location>
        <begin position="2"/>
        <end position="135"/>
    </location>
</feature>
<evidence type="ECO:0000256" key="8">
    <source>
        <dbReference type="ARBA" id="ARBA00061528"/>
    </source>
</evidence>
<name>A0A8E0M788_LACPA</name>
<keyword evidence="4" id="KW-1015">Disulfide bond</keyword>
<comment type="caution">
    <text evidence="11">The sequence shown here is derived from an EMBL/GenBank/DDBJ whole genome shotgun (WGS) entry which is preliminary data.</text>
</comment>
<dbReference type="EC" id="1.20.4.4" evidence="9"/>
<protein>
    <recommendedName>
        <fullName evidence="6">Arsenate reductase</fullName>
        <ecNumber evidence="9">1.20.4.4</ecNumber>
    </recommendedName>
</protein>
<dbReference type="FunFam" id="3.40.50.2300:FF:000237">
    <property type="entry name" value="Arsenate reductase"/>
    <property type="match status" value="1"/>
</dbReference>
<evidence type="ECO:0000313" key="11">
    <source>
        <dbReference type="EMBL" id="EPC49485.1"/>
    </source>
</evidence>
<evidence type="ECO:0000256" key="4">
    <source>
        <dbReference type="ARBA" id="ARBA00023157"/>
    </source>
</evidence>
<evidence type="ECO:0000256" key="2">
    <source>
        <dbReference type="ARBA" id="ARBA00022849"/>
    </source>
</evidence>
<dbReference type="GO" id="GO:0046685">
    <property type="term" value="P:response to arsenic-containing substance"/>
    <property type="evidence" value="ECO:0007669"/>
    <property type="project" value="UniProtKB-KW"/>
</dbReference>
<dbReference type="EMBL" id="ANJV01000279">
    <property type="protein sequence ID" value="EPC49485.1"/>
    <property type="molecule type" value="Genomic_DNA"/>
</dbReference>
<dbReference type="InterPro" id="IPR023485">
    <property type="entry name" value="Ptyr_pPase"/>
</dbReference>
<evidence type="ECO:0000256" key="6">
    <source>
        <dbReference type="ARBA" id="ARBA00039879"/>
    </source>
</evidence>
<evidence type="ECO:0000256" key="9">
    <source>
        <dbReference type="ARBA" id="ARBA00066655"/>
    </source>
</evidence>
<dbReference type="SMART" id="SM00226">
    <property type="entry name" value="LMWPc"/>
    <property type="match status" value="1"/>
</dbReference>
<comment type="catalytic activity">
    <reaction evidence="7">
        <text>arsenate + [thioredoxin]-dithiol + H(+) = arsenite + [thioredoxin]-disulfide + H2O</text>
        <dbReference type="Rhea" id="RHEA:43848"/>
        <dbReference type="Rhea" id="RHEA-COMP:10698"/>
        <dbReference type="Rhea" id="RHEA-COMP:10700"/>
        <dbReference type="ChEBI" id="CHEBI:15377"/>
        <dbReference type="ChEBI" id="CHEBI:15378"/>
        <dbReference type="ChEBI" id="CHEBI:29242"/>
        <dbReference type="ChEBI" id="CHEBI:29950"/>
        <dbReference type="ChEBI" id="CHEBI:48597"/>
        <dbReference type="ChEBI" id="CHEBI:50058"/>
        <dbReference type="EC" id="1.20.4.4"/>
    </reaction>
</comment>
<evidence type="ECO:0000256" key="7">
    <source>
        <dbReference type="ARBA" id="ARBA00052766"/>
    </source>
</evidence>
<reference evidence="11 12" key="1">
    <citation type="journal article" date="2013" name="PLoS ONE">
        <title>Lactobacillus paracasei comparative genomics: towards species pan-genome definition and exploitation of diversity.</title>
        <authorList>
            <person name="Smokvina T."/>
            <person name="Wels M."/>
            <person name="Polka J."/>
            <person name="Chervaux C."/>
            <person name="Brisse S."/>
            <person name="Boekhorst J."/>
            <person name="van Hylckama Vlieg J.E."/>
            <person name="Siezen R.J."/>
        </authorList>
    </citation>
    <scope>NUCLEOTIDE SEQUENCE [LARGE SCALE GENOMIC DNA]</scope>
    <source>
        <strain evidence="11 12">Lpp7</strain>
    </source>
</reference>
<feature type="non-terminal residue" evidence="11">
    <location>
        <position position="142"/>
    </location>
</feature>
<dbReference type="NCBIfam" id="TIGR02691">
    <property type="entry name" value="arsC_pI258_fam"/>
    <property type="match status" value="1"/>
</dbReference>
<keyword evidence="5" id="KW-0676">Redox-active center</keyword>
<dbReference type="GO" id="GO:0004725">
    <property type="term" value="F:protein tyrosine phosphatase activity"/>
    <property type="evidence" value="ECO:0007669"/>
    <property type="project" value="InterPro"/>
</dbReference>
<keyword evidence="2" id="KW-0059">Arsenical resistance</keyword>
<proteinExistence type="inferred from homology"/>
<dbReference type="PANTHER" id="PTHR43428:SF1">
    <property type="entry name" value="ARSENATE REDUCTASE"/>
    <property type="match status" value="1"/>
</dbReference>
<dbReference type="PANTHER" id="PTHR43428">
    <property type="entry name" value="ARSENATE REDUCTASE"/>
    <property type="match status" value="1"/>
</dbReference>
<keyword evidence="1" id="KW-0963">Cytoplasm</keyword>
<gene>
    <name evidence="11" type="ORF">Lpp7_12823</name>
</gene>
<evidence type="ECO:0000256" key="5">
    <source>
        <dbReference type="ARBA" id="ARBA00023284"/>
    </source>
</evidence>
<evidence type="ECO:0000256" key="1">
    <source>
        <dbReference type="ARBA" id="ARBA00022490"/>
    </source>
</evidence>
<dbReference type="Gene3D" id="3.40.50.2300">
    <property type="match status" value="1"/>
</dbReference>
<dbReference type="SUPFAM" id="SSF52788">
    <property type="entry name" value="Phosphotyrosine protein phosphatases I"/>
    <property type="match status" value="1"/>
</dbReference>
<evidence type="ECO:0000256" key="3">
    <source>
        <dbReference type="ARBA" id="ARBA00023002"/>
    </source>
</evidence>
<dbReference type="CDD" id="cd16345">
    <property type="entry name" value="LMWP_ArsC"/>
    <property type="match status" value="1"/>
</dbReference>
<keyword evidence="3" id="KW-0560">Oxidoreductase</keyword>
<sequence>MPQVYFLCTGNACRSQMAEGFAKKLLGSDWQIASAGIEAHGLNPLAVQVMAEKGIDISQQRSKVIDPDYLMHADLVVTLCGDARDRCPVTPPNVQHLHWPLPDPANATGSEAEVVQAFREVRDKIEAEVRHLETSAFLTNRN</sequence>
<accession>A0A8E0M788</accession>
<dbReference type="AlphaFoldDB" id="A0A8E0M788"/>
<dbReference type="GO" id="GO:0030612">
    <property type="term" value="F:arsenate reductase (thioredoxin) activity"/>
    <property type="evidence" value="ECO:0007669"/>
    <property type="project" value="UniProtKB-EC"/>
</dbReference>
<dbReference type="InterPro" id="IPR014064">
    <property type="entry name" value="Arsenate_reductase_ArsC"/>
</dbReference>
<evidence type="ECO:0000313" key="12">
    <source>
        <dbReference type="Proteomes" id="UP000014303"/>
    </source>
</evidence>
<organism evidence="11 12">
    <name type="scientific">Lacticaseibacillus paracasei subsp. paracasei Lpp7</name>
    <dbReference type="NCBI Taxonomy" id="1256200"/>
    <lineage>
        <taxon>Bacteria</taxon>
        <taxon>Bacillati</taxon>
        <taxon>Bacillota</taxon>
        <taxon>Bacilli</taxon>
        <taxon>Lactobacillales</taxon>
        <taxon>Lactobacillaceae</taxon>
        <taxon>Lacticaseibacillus</taxon>
    </lineage>
</organism>